<dbReference type="OMA" id="QYTRGIG"/>
<dbReference type="PROSITE" id="PS50103">
    <property type="entry name" value="ZF_C3H1"/>
    <property type="match status" value="1"/>
</dbReference>
<feature type="coiled-coil region" evidence="12">
    <location>
        <begin position="6"/>
        <end position="60"/>
    </location>
</feature>
<evidence type="ECO:0000256" key="11">
    <source>
        <dbReference type="PROSITE-ProRule" id="PRU00723"/>
    </source>
</evidence>
<evidence type="ECO:0000256" key="10">
    <source>
        <dbReference type="ARBA" id="ARBA00023242"/>
    </source>
</evidence>
<dbReference type="GO" id="GO:0001227">
    <property type="term" value="F:DNA-binding transcription repressor activity, RNA polymerase II-specific"/>
    <property type="evidence" value="ECO:0007669"/>
    <property type="project" value="TreeGrafter"/>
</dbReference>
<feature type="zinc finger region" description="C3H1-type" evidence="11">
    <location>
        <begin position="200"/>
        <end position="227"/>
    </location>
</feature>
<feature type="region of interest" description="Disordered" evidence="13">
    <location>
        <begin position="291"/>
        <end position="328"/>
    </location>
</feature>
<dbReference type="SUPFAM" id="SSF63748">
    <property type="entry name" value="Tudor/PWWP/MBT"/>
    <property type="match status" value="1"/>
</dbReference>
<protein>
    <recommendedName>
        <fullName evidence="2">Zinc finger CCCH-type with G patch domain-containing protein</fullName>
    </recommendedName>
</protein>
<keyword evidence="4 11" id="KW-0479">Metal-binding</keyword>
<gene>
    <name evidence="17" type="primary">LOC106074233</name>
</gene>
<keyword evidence="9" id="KW-0804">Transcription</keyword>
<feature type="domain" description="G-patch" evidence="15">
    <location>
        <begin position="346"/>
        <end position="392"/>
    </location>
</feature>
<evidence type="ECO:0000256" key="9">
    <source>
        <dbReference type="ARBA" id="ARBA00023163"/>
    </source>
</evidence>
<keyword evidence="5 11" id="KW-0863">Zinc-finger</keyword>
<accession>A0A9W3BAM3</accession>
<dbReference type="GeneID" id="106074233"/>
<keyword evidence="8" id="KW-0238">DNA-binding</keyword>
<dbReference type="GO" id="GO:0008270">
    <property type="term" value="F:zinc ion binding"/>
    <property type="evidence" value="ECO:0007669"/>
    <property type="project" value="UniProtKB-KW"/>
</dbReference>
<dbReference type="InterPro" id="IPR000467">
    <property type="entry name" value="G_patch_dom"/>
</dbReference>
<feature type="compositionally biased region" description="Polar residues" evidence="13">
    <location>
        <begin position="454"/>
        <end position="464"/>
    </location>
</feature>
<evidence type="ECO:0000313" key="17">
    <source>
        <dbReference type="RefSeq" id="XP_055896503.1"/>
    </source>
</evidence>
<evidence type="ECO:0000256" key="12">
    <source>
        <dbReference type="SAM" id="Coils"/>
    </source>
</evidence>
<evidence type="ECO:0000259" key="15">
    <source>
        <dbReference type="PROSITE" id="PS50174"/>
    </source>
</evidence>
<name>A0A9W3BAM3_BIOGL</name>
<feature type="coiled-coil region" evidence="12">
    <location>
        <begin position="399"/>
        <end position="432"/>
    </location>
</feature>
<evidence type="ECO:0000256" key="8">
    <source>
        <dbReference type="ARBA" id="ARBA00023125"/>
    </source>
</evidence>
<evidence type="ECO:0000256" key="6">
    <source>
        <dbReference type="ARBA" id="ARBA00022833"/>
    </source>
</evidence>
<dbReference type="InterPro" id="IPR000571">
    <property type="entry name" value="Znf_CCCH"/>
</dbReference>
<organism evidence="16 17">
    <name type="scientific">Biomphalaria glabrata</name>
    <name type="common">Bloodfluke planorb</name>
    <name type="synonym">Freshwater snail</name>
    <dbReference type="NCBI Taxonomy" id="6526"/>
    <lineage>
        <taxon>Eukaryota</taxon>
        <taxon>Metazoa</taxon>
        <taxon>Spiralia</taxon>
        <taxon>Lophotrochozoa</taxon>
        <taxon>Mollusca</taxon>
        <taxon>Gastropoda</taxon>
        <taxon>Heterobranchia</taxon>
        <taxon>Euthyneura</taxon>
        <taxon>Panpulmonata</taxon>
        <taxon>Hygrophila</taxon>
        <taxon>Lymnaeoidea</taxon>
        <taxon>Planorbidae</taxon>
        <taxon>Biomphalaria</taxon>
    </lineage>
</organism>
<dbReference type="Gene3D" id="2.30.30.140">
    <property type="match status" value="1"/>
</dbReference>
<feature type="region of interest" description="Disordered" evidence="13">
    <location>
        <begin position="533"/>
        <end position="555"/>
    </location>
</feature>
<feature type="compositionally biased region" description="Acidic residues" evidence="13">
    <location>
        <begin position="127"/>
        <end position="139"/>
    </location>
</feature>
<dbReference type="OrthoDB" id="5842926at2759"/>
<sequence>MNQNEENNLEASLEVYKLQLSQVEQAIQVAGETPDLNQLRDDLLELIKLTEDNLLQLKKARLLKALDEQSVPVGSTSTSLDDEFAAFQSSLADELSPANSNIDSSSTNQSTSHCAGASSLIDKDPDSFDSSDSDDSDVDAADGSSYFSDLIGTKCRAPFHHEYGGHHYGNAMIWSADPPSDITDAKEYMVRVIFLNPVHPSLITCSYYLDGQCRFSDQDCRRSHGHPVLVSELKPFIEPDHSKIKEGCRCLAKFTDEVWYPGTVVDICNDHQVNVRFDSQKEESTVLVEHVLPLESESDSEDDDDKSDDDAHRDTAKSHNDDDERPAYMWTPAQTTDKMGAWETHTKGIGSKLMAKMGYITGQGLGPEGLGRAEPVPIMLLPQGKSLDKIMELKEMSGNDDMFNAMKKLEKRQKLMEKKELEKEERKERKDNWGVFGFINNKLGDKKDTKSRSHSSQHSLNKITHSTEKELNKRSDNEVNVQIFKTSEEIKSVEKHLIHLKQQLARNLSRDKKMADTVREKIRQQEKYLGQLKTSSQTLETHRDRRSAHKKLSLF</sequence>
<evidence type="ECO:0000256" key="1">
    <source>
        <dbReference type="ARBA" id="ARBA00004123"/>
    </source>
</evidence>
<proteinExistence type="predicted"/>
<evidence type="ECO:0000256" key="4">
    <source>
        <dbReference type="ARBA" id="ARBA00022723"/>
    </source>
</evidence>
<feature type="compositionally biased region" description="Acidic residues" evidence="13">
    <location>
        <begin position="296"/>
        <end position="308"/>
    </location>
</feature>
<dbReference type="CDD" id="cd20384">
    <property type="entry name" value="Tudor_ZGPAT"/>
    <property type="match status" value="1"/>
</dbReference>
<evidence type="ECO:0000256" key="7">
    <source>
        <dbReference type="ARBA" id="ARBA00023015"/>
    </source>
</evidence>
<dbReference type="SMART" id="SM00443">
    <property type="entry name" value="G_patch"/>
    <property type="match status" value="1"/>
</dbReference>
<feature type="domain" description="C3H1-type" evidence="14">
    <location>
        <begin position="200"/>
        <end position="227"/>
    </location>
</feature>
<dbReference type="Gene3D" id="2.30.30.1190">
    <property type="match status" value="1"/>
</dbReference>
<dbReference type="PROSITE" id="PS50174">
    <property type="entry name" value="G_PATCH"/>
    <property type="match status" value="1"/>
</dbReference>
<dbReference type="Proteomes" id="UP001165740">
    <property type="component" value="Chromosome 9"/>
</dbReference>
<keyword evidence="7" id="KW-0805">Transcription regulation</keyword>
<feature type="region of interest" description="Disordered" evidence="13">
    <location>
        <begin position="444"/>
        <end position="474"/>
    </location>
</feature>
<evidence type="ECO:0000256" key="13">
    <source>
        <dbReference type="SAM" id="MobiDB-lite"/>
    </source>
</evidence>
<dbReference type="InterPro" id="IPR002999">
    <property type="entry name" value="Tudor"/>
</dbReference>
<dbReference type="GO" id="GO:0000978">
    <property type="term" value="F:RNA polymerase II cis-regulatory region sequence-specific DNA binding"/>
    <property type="evidence" value="ECO:0007669"/>
    <property type="project" value="TreeGrafter"/>
</dbReference>
<dbReference type="PANTHER" id="PTHR46297:SF1">
    <property type="entry name" value="ZINC FINGER CCCH-TYPE WITH G PATCH DOMAIN-CONTAINING PROTEIN"/>
    <property type="match status" value="1"/>
</dbReference>
<keyword evidence="3" id="KW-0678">Repressor</keyword>
<reference evidence="17" key="1">
    <citation type="submission" date="2025-08" db="UniProtKB">
        <authorList>
            <consortium name="RefSeq"/>
        </authorList>
    </citation>
    <scope>IDENTIFICATION</scope>
</reference>
<dbReference type="PANTHER" id="PTHR46297">
    <property type="entry name" value="ZINC FINGER CCCH-TYPE WITH G PATCH DOMAIN-CONTAINING PROTEIN"/>
    <property type="match status" value="1"/>
</dbReference>
<feature type="compositionally biased region" description="Polar residues" evidence="13">
    <location>
        <begin position="96"/>
        <end position="113"/>
    </location>
</feature>
<feature type="compositionally biased region" description="Basic residues" evidence="13">
    <location>
        <begin position="544"/>
        <end position="555"/>
    </location>
</feature>
<evidence type="ECO:0000256" key="3">
    <source>
        <dbReference type="ARBA" id="ARBA00022491"/>
    </source>
</evidence>
<dbReference type="SMART" id="SM00333">
    <property type="entry name" value="TUDOR"/>
    <property type="match status" value="1"/>
</dbReference>
<evidence type="ECO:0000259" key="14">
    <source>
        <dbReference type="PROSITE" id="PS50103"/>
    </source>
</evidence>
<dbReference type="AlphaFoldDB" id="A0A9W3BAM3"/>
<evidence type="ECO:0000256" key="2">
    <source>
        <dbReference type="ARBA" id="ARBA00022414"/>
    </source>
</evidence>
<evidence type="ECO:0000313" key="16">
    <source>
        <dbReference type="Proteomes" id="UP001165740"/>
    </source>
</evidence>
<feature type="compositionally biased region" description="Basic and acidic residues" evidence="13">
    <location>
        <begin position="309"/>
        <end position="326"/>
    </location>
</feature>
<keyword evidence="16" id="KW-1185">Reference proteome</keyword>
<keyword evidence="6 11" id="KW-0862">Zinc</keyword>
<keyword evidence="12" id="KW-0175">Coiled coil</keyword>
<dbReference type="GO" id="GO:0005634">
    <property type="term" value="C:nucleus"/>
    <property type="evidence" value="ECO:0007669"/>
    <property type="project" value="UniProtKB-SubCell"/>
</dbReference>
<comment type="subcellular location">
    <subcellularLocation>
        <location evidence="1">Nucleus</location>
    </subcellularLocation>
</comment>
<feature type="compositionally biased region" description="Basic and acidic residues" evidence="13">
    <location>
        <begin position="465"/>
        <end position="474"/>
    </location>
</feature>
<feature type="region of interest" description="Disordered" evidence="13">
    <location>
        <begin position="96"/>
        <end position="139"/>
    </location>
</feature>
<evidence type="ECO:0000256" key="5">
    <source>
        <dbReference type="ARBA" id="ARBA00022771"/>
    </source>
</evidence>
<dbReference type="Pfam" id="PF01585">
    <property type="entry name" value="G-patch"/>
    <property type="match status" value="1"/>
</dbReference>
<keyword evidence="10" id="KW-0539">Nucleus</keyword>
<dbReference type="RefSeq" id="XP_055896503.1">
    <property type="nucleotide sequence ID" value="XM_056040528.1"/>
</dbReference>